<keyword evidence="5" id="KW-1185">Reference proteome</keyword>
<evidence type="ECO:0000256" key="2">
    <source>
        <dbReference type="SAM" id="Phobius"/>
    </source>
</evidence>
<accession>A0ABS3LU77</accession>
<dbReference type="Gene3D" id="1.10.260.40">
    <property type="entry name" value="lambda repressor-like DNA-binding domains"/>
    <property type="match status" value="1"/>
</dbReference>
<evidence type="ECO:0000259" key="3">
    <source>
        <dbReference type="Pfam" id="PF13464"/>
    </source>
</evidence>
<dbReference type="PANTHER" id="PTHR34475">
    <property type="match status" value="1"/>
</dbReference>
<feature type="compositionally biased region" description="Polar residues" evidence="1">
    <location>
        <begin position="367"/>
        <end position="389"/>
    </location>
</feature>
<dbReference type="Proteomes" id="UP000664771">
    <property type="component" value="Unassembled WGS sequence"/>
</dbReference>
<feature type="compositionally biased region" description="Low complexity" evidence="1">
    <location>
        <begin position="391"/>
        <end position="401"/>
    </location>
</feature>
<keyword evidence="2" id="KW-0472">Membrane</keyword>
<gene>
    <name evidence="4" type="ORF">J2D73_06610</name>
</gene>
<keyword evidence="2" id="KW-0812">Transmembrane</keyword>
<name>A0ABS3LU77_9PROT</name>
<feature type="region of interest" description="Disordered" evidence="1">
    <location>
        <begin position="439"/>
        <end position="458"/>
    </location>
</feature>
<sequence length="458" mass="45807">MTAGQRVGETLPDASLVDGVESAPQPPPLPDVASVGVGPALRLRREQLGWALPDVAAWLRIRLSYLEALESGQANALPGNAYALGFLRTYASALGFSPEQVVARFKRDAKGVERQPELAFPVPAPERSVPAGAIVFAGIAVIVAAYVGWYVMVGHEPTALERVPPVASVLPGMAHGPAPSPQIASVMPQSGPSPLPPDRQPHVAVPAPFAQQENAAAPDGGVGAPQVAASPSVVPPDAAVTSAQGASEAAAPGVPEAAPALSTPSIRASAASWVQVRDGAGKVVYDHVMQSGDVWSAPADGGPFTFTAGNAGGVTLALGDLVTPPLGRNGSVRRNIALSADVIREAVAASPEAGAGTVVPASGATAARQTPAQPIPSASSGATPLSSEGDSAPVAASPVSSDGGSNPPTQVAPVRRLAPKPPARREPTADELNAMQLRGTGVAAPAAAAAVDGDANRP</sequence>
<protein>
    <submittedName>
        <fullName evidence="4">DUF4115 domain-containing protein</fullName>
    </submittedName>
</protein>
<dbReference type="Pfam" id="PF13464">
    <property type="entry name" value="RodZ_C"/>
    <property type="match status" value="1"/>
</dbReference>
<reference evidence="4 5" key="1">
    <citation type="submission" date="2021-03" db="EMBL/GenBank/DDBJ databases">
        <title>The complete genome sequence of Acetobacter sacchari TBRC 11175.</title>
        <authorList>
            <person name="Charoenyingcharoen P."/>
            <person name="Yukphan P."/>
        </authorList>
    </citation>
    <scope>NUCLEOTIDE SEQUENCE [LARGE SCALE GENOMIC DNA]</scope>
    <source>
        <strain evidence="4 5">TBRC 11175</strain>
    </source>
</reference>
<dbReference type="PANTHER" id="PTHR34475:SF1">
    <property type="entry name" value="CYTOSKELETON PROTEIN RODZ"/>
    <property type="match status" value="1"/>
</dbReference>
<comment type="caution">
    <text evidence="4">The sequence shown here is derived from an EMBL/GenBank/DDBJ whole genome shotgun (WGS) entry which is preliminary data.</text>
</comment>
<dbReference type="Pfam" id="PF13413">
    <property type="entry name" value="HTH_25"/>
    <property type="match status" value="1"/>
</dbReference>
<feature type="region of interest" description="Disordered" evidence="1">
    <location>
        <begin position="1"/>
        <end position="31"/>
    </location>
</feature>
<feature type="compositionally biased region" description="Low complexity" evidence="1">
    <location>
        <begin position="224"/>
        <end position="260"/>
    </location>
</feature>
<feature type="transmembrane region" description="Helical" evidence="2">
    <location>
        <begin position="133"/>
        <end position="152"/>
    </location>
</feature>
<evidence type="ECO:0000313" key="5">
    <source>
        <dbReference type="Proteomes" id="UP000664771"/>
    </source>
</evidence>
<dbReference type="EMBL" id="JAFVMF010000006">
    <property type="protein sequence ID" value="MBO1359468.1"/>
    <property type="molecule type" value="Genomic_DNA"/>
</dbReference>
<dbReference type="InterPro" id="IPR010982">
    <property type="entry name" value="Lambda_DNA-bd_dom_sf"/>
</dbReference>
<feature type="compositionally biased region" description="Low complexity" evidence="1">
    <location>
        <begin position="441"/>
        <end position="458"/>
    </location>
</feature>
<feature type="region of interest" description="Disordered" evidence="1">
    <location>
        <begin position="362"/>
        <end position="430"/>
    </location>
</feature>
<feature type="domain" description="Cytoskeleton protein RodZ-like C-terminal" evidence="3">
    <location>
        <begin position="266"/>
        <end position="334"/>
    </location>
</feature>
<evidence type="ECO:0000256" key="1">
    <source>
        <dbReference type="SAM" id="MobiDB-lite"/>
    </source>
</evidence>
<dbReference type="InterPro" id="IPR025194">
    <property type="entry name" value="RodZ-like_C"/>
</dbReference>
<dbReference type="InterPro" id="IPR050400">
    <property type="entry name" value="Bact_Cytoskel_RodZ"/>
</dbReference>
<feature type="region of interest" description="Disordered" evidence="1">
    <location>
        <begin position="180"/>
        <end position="260"/>
    </location>
</feature>
<keyword evidence="2" id="KW-1133">Transmembrane helix</keyword>
<organism evidence="4 5">
    <name type="scientific">Acetobacter sacchari</name>
    <dbReference type="NCBI Taxonomy" id="2661687"/>
    <lineage>
        <taxon>Bacteria</taxon>
        <taxon>Pseudomonadati</taxon>
        <taxon>Pseudomonadota</taxon>
        <taxon>Alphaproteobacteria</taxon>
        <taxon>Acetobacterales</taxon>
        <taxon>Acetobacteraceae</taxon>
        <taxon>Acetobacter</taxon>
    </lineage>
</organism>
<evidence type="ECO:0000313" key="4">
    <source>
        <dbReference type="EMBL" id="MBO1359468.1"/>
    </source>
</evidence>
<proteinExistence type="predicted"/>